<keyword evidence="7" id="KW-1185">Reference proteome</keyword>
<evidence type="ECO:0008006" key="8">
    <source>
        <dbReference type="Google" id="ProtNLM"/>
    </source>
</evidence>
<sequence length="161" mass="18112">MERNLLNIQPLQTPSGEIIHEYFGSADKIVTNTDPNYVPKHSMARIEIPVGKKSEKHFHPICEESYTIISGQGYVTIDNDRHDVTEGSSVIIPPKARHQIFNTGNNSLIFFAVCIPPWTADCSVFEMKDGTEKRRSTGVAFVLYLNKEDAVRAVQTYNGQE</sequence>
<dbReference type="EMBL" id="CAJNOQ010042662">
    <property type="protein sequence ID" value="CAF1627746.1"/>
    <property type="molecule type" value="Genomic_DNA"/>
</dbReference>
<dbReference type="Pfam" id="PF07883">
    <property type="entry name" value="Cupin_2"/>
    <property type="match status" value="1"/>
</dbReference>
<dbReference type="GO" id="GO:0003723">
    <property type="term" value="F:RNA binding"/>
    <property type="evidence" value="ECO:0007669"/>
    <property type="project" value="InterPro"/>
</dbReference>
<dbReference type="InterPro" id="IPR035979">
    <property type="entry name" value="RBD_domain_sf"/>
</dbReference>
<dbReference type="Proteomes" id="UP000663829">
    <property type="component" value="Unassembled WGS sequence"/>
</dbReference>
<dbReference type="EMBL" id="CAJOBC010110277">
    <property type="protein sequence ID" value="CAF4523477.1"/>
    <property type="molecule type" value="Genomic_DNA"/>
</dbReference>
<evidence type="ECO:0000313" key="7">
    <source>
        <dbReference type="Proteomes" id="UP000663829"/>
    </source>
</evidence>
<evidence type="ECO:0000313" key="4">
    <source>
        <dbReference type="EMBL" id="CAF1627746.1"/>
    </source>
</evidence>
<dbReference type="InterPro" id="IPR011051">
    <property type="entry name" value="RmlC_Cupin_sf"/>
</dbReference>
<dbReference type="InterPro" id="IPR000504">
    <property type="entry name" value="RRM_dom"/>
</dbReference>
<dbReference type="Proteomes" id="UP000682733">
    <property type="component" value="Unassembled WGS sequence"/>
</dbReference>
<evidence type="ECO:0000259" key="1">
    <source>
        <dbReference type="Pfam" id="PF00076"/>
    </source>
</evidence>
<proteinExistence type="predicted"/>
<dbReference type="EMBL" id="CAJOBA010007145">
    <property type="protein sequence ID" value="CAF3793904.1"/>
    <property type="molecule type" value="Genomic_DNA"/>
</dbReference>
<feature type="non-terminal residue" evidence="4">
    <location>
        <position position="1"/>
    </location>
</feature>
<dbReference type="PANTHER" id="PTHR36114">
    <property type="entry name" value="16.7 KDA PROTEIN IN WHIE LOCUS"/>
    <property type="match status" value="1"/>
</dbReference>
<feature type="domain" description="Cupin type-2" evidence="2">
    <location>
        <begin position="45"/>
        <end position="113"/>
    </location>
</feature>
<dbReference type="SUPFAM" id="SSF54928">
    <property type="entry name" value="RNA-binding domain, RBD"/>
    <property type="match status" value="1"/>
</dbReference>
<dbReference type="Proteomes" id="UP000681722">
    <property type="component" value="Unassembled WGS sequence"/>
</dbReference>
<comment type="caution">
    <text evidence="4">The sequence shown here is derived from an EMBL/GenBank/DDBJ whole genome shotgun (WGS) entry which is preliminary data.</text>
</comment>
<dbReference type="EMBL" id="CAJNOK010007133">
    <property type="protein sequence ID" value="CAF1025425.1"/>
    <property type="molecule type" value="Genomic_DNA"/>
</dbReference>
<evidence type="ECO:0000313" key="5">
    <source>
        <dbReference type="EMBL" id="CAF3793904.1"/>
    </source>
</evidence>
<evidence type="ECO:0000313" key="3">
    <source>
        <dbReference type="EMBL" id="CAF1025425.1"/>
    </source>
</evidence>
<protein>
    <recommendedName>
        <fullName evidence="8">Cupin 2 conserved barrel domain-containing protein</fullName>
    </recommendedName>
</protein>
<dbReference type="Proteomes" id="UP000677228">
    <property type="component" value="Unassembled WGS sequence"/>
</dbReference>
<organism evidence="4 7">
    <name type="scientific">Didymodactylos carnosus</name>
    <dbReference type="NCBI Taxonomy" id="1234261"/>
    <lineage>
        <taxon>Eukaryota</taxon>
        <taxon>Metazoa</taxon>
        <taxon>Spiralia</taxon>
        <taxon>Gnathifera</taxon>
        <taxon>Rotifera</taxon>
        <taxon>Eurotatoria</taxon>
        <taxon>Bdelloidea</taxon>
        <taxon>Philodinida</taxon>
        <taxon>Philodinidae</taxon>
        <taxon>Didymodactylos</taxon>
    </lineage>
</organism>
<dbReference type="AlphaFoldDB" id="A0A816CYD8"/>
<feature type="domain" description="RRM" evidence="1">
    <location>
        <begin position="127"/>
        <end position="161"/>
    </location>
</feature>
<evidence type="ECO:0000313" key="6">
    <source>
        <dbReference type="EMBL" id="CAF4523477.1"/>
    </source>
</evidence>
<accession>A0A816CYD8</accession>
<dbReference type="PANTHER" id="PTHR36114:SF1">
    <property type="entry name" value="16.7 KDA PROTEIN IN WHIE LOCUS"/>
    <property type="match status" value="1"/>
</dbReference>
<dbReference type="InterPro" id="IPR013096">
    <property type="entry name" value="Cupin_2"/>
</dbReference>
<evidence type="ECO:0000259" key="2">
    <source>
        <dbReference type="Pfam" id="PF07883"/>
    </source>
</evidence>
<dbReference type="Pfam" id="PF00076">
    <property type="entry name" value="RRM_1"/>
    <property type="match status" value="1"/>
</dbReference>
<name>A0A816CYD8_9BILA</name>
<dbReference type="InterPro" id="IPR052044">
    <property type="entry name" value="PKS_Associated_Protein"/>
</dbReference>
<reference evidence="4" key="1">
    <citation type="submission" date="2021-02" db="EMBL/GenBank/DDBJ databases">
        <authorList>
            <person name="Nowell W R."/>
        </authorList>
    </citation>
    <scope>NUCLEOTIDE SEQUENCE</scope>
</reference>
<dbReference type="OrthoDB" id="5594057at2759"/>
<dbReference type="InterPro" id="IPR014710">
    <property type="entry name" value="RmlC-like_jellyroll"/>
</dbReference>
<gene>
    <name evidence="4" type="ORF">GPM918_LOCUS44154</name>
    <name evidence="3" type="ORF">OVA965_LOCUS15719</name>
    <name evidence="6" type="ORF">SRO942_LOCUS45884</name>
    <name evidence="5" type="ORF">TMI583_LOCUS15729</name>
</gene>
<dbReference type="SUPFAM" id="SSF51182">
    <property type="entry name" value="RmlC-like cupins"/>
    <property type="match status" value="1"/>
</dbReference>
<dbReference type="Gene3D" id="2.60.120.10">
    <property type="entry name" value="Jelly Rolls"/>
    <property type="match status" value="1"/>
</dbReference>